<name>A0A8J7GA00_9BACL</name>
<proteinExistence type="predicted"/>
<evidence type="ECO:0000313" key="1">
    <source>
        <dbReference type="EMBL" id="MBF4500924.1"/>
    </source>
</evidence>
<organism evidence="1 2">
    <name type="scientific">Savagea serpentis</name>
    <dbReference type="NCBI Taxonomy" id="2785297"/>
    <lineage>
        <taxon>Bacteria</taxon>
        <taxon>Bacillati</taxon>
        <taxon>Bacillota</taxon>
        <taxon>Bacilli</taxon>
        <taxon>Bacillales</taxon>
        <taxon>Caryophanaceae</taxon>
        <taxon>Savagea</taxon>
    </lineage>
</organism>
<dbReference type="AlphaFoldDB" id="A0A8J7GA00"/>
<keyword evidence="2" id="KW-1185">Reference proteome</keyword>
<dbReference type="Proteomes" id="UP000622653">
    <property type="component" value="Unassembled WGS sequence"/>
</dbReference>
<evidence type="ECO:0000313" key="2">
    <source>
        <dbReference type="Proteomes" id="UP000622653"/>
    </source>
</evidence>
<protein>
    <submittedName>
        <fullName evidence="1">Uncharacterized protein</fullName>
    </submittedName>
</protein>
<dbReference type="RefSeq" id="WP_194562414.1">
    <property type="nucleotide sequence ID" value="NZ_JADKPV010000002.1"/>
</dbReference>
<reference evidence="1" key="1">
    <citation type="submission" date="2020-11" db="EMBL/GenBank/DDBJ databases">
        <title>Multidrug resistant novel bacterium Savagea serpentis sp. nov., isolated from the scats of a vine snake (Ahaetulla nasuta).</title>
        <authorList>
            <person name="Venkata Ramana V."/>
            <person name="Vikas Patil S."/>
            <person name="Yogita Lugani V."/>
        </authorList>
    </citation>
    <scope>NUCLEOTIDE SEQUENCE</scope>
    <source>
        <strain evidence="1">SN6</strain>
    </source>
</reference>
<accession>A0A8J7GA00</accession>
<sequence>MRKCEIQYEPKFENVKDKLPEEKDKIFNMIGEGGPVYVEKKEVCDDGEEKLEDIKVSQ</sequence>
<comment type="caution">
    <text evidence="1">The sequence shown here is derived from an EMBL/GenBank/DDBJ whole genome shotgun (WGS) entry which is preliminary data.</text>
</comment>
<dbReference type="EMBL" id="JADKPV010000002">
    <property type="protein sequence ID" value="MBF4500924.1"/>
    <property type="molecule type" value="Genomic_DNA"/>
</dbReference>
<gene>
    <name evidence="1" type="ORF">IRY55_06045</name>
</gene>